<comment type="subcellular location">
    <subcellularLocation>
        <location evidence="1">Virion</location>
    </subcellularLocation>
</comment>
<dbReference type="Pfam" id="PF03115">
    <property type="entry name" value="Astro_capsid_N"/>
    <property type="match status" value="1"/>
</dbReference>
<evidence type="ECO:0000256" key="4">
    <source>
        <dbReference type="SAM" id="MobiDB-lite"/>
    </source>
</evidence>
<evidence type="ECO:0000256" key="2">
    <source>
        <dbReference type="ARBA" id="ARBA00022561"/>
    </source>
</evidence>
<feature type="region of interest" description="Disordered" evidence="4">
    <location>
        <begin position="628"/>
        <end position="653"/>
    </location>
</feature>
<feature type="compositionally biased region" description="Basic and acidic residues" evidence="4">
    <location>
        <begin position="32"/>
        <end position="42"/>
    </location>
</feature>
<accession>A0A2P1GMV0</accession>
<evidence type="ECO:0000256" key="1">
    <source>
        <dbReference type="ARBA" id="ARBA00004328"/>
    </source>
</evidence>
<evidence type="ECO:0000259" key="5">
    <source>
        <dbReference type="Pfam" id="PF03115"/>
    </source>
</evidence>
<dbReference type="Gene3D" id="2.60.120.20">
    <property type="match status" value="1"/>
</dbReference>
<feature type="region of interest" description="Disordered" evidence="4">
    <location>
        <begin position="1"/>
        <end position="42"/>
    </location>
</feature>
<keyword evidence="2" id="KW-0167">Capsid protein</keyword>
<reference evidence="6" key="1">
    <citation type="journal article" date="2018" name="Nature">
        <title>The evolutionary history of vertebrate RNA viruses.</title>
        <authorList>
            <person name="Shi M."/>
            <person name="Lin X.D."/>
            <person name="Chen X."/>
            <person name="Tian J.H."/>
            <person name="Chen L.J."/>
            <person name="Li K."/>
            <person name="Wang W."/>
            <person name="Eden J.S."/>
            <person name="Shen J.J."/>
            <person name="Liu L."/>
            <person name="Holmes E.C."/>
            <person name="Zhang Y.Z."/>
        </authorList>
    </citation>
    <scope>NUCLEOTIDE SEQUENCE</scope>
    <source>
        <strain evidence="6">LXMC75461</strain>
    </source>
</reference>
<evidence type="ECO:0000313" key="6">
    <source>
        <dbReference type="EMBL" id="AVM87139.1"/>
    </source>
</evidence>
<feature type="domain" description="Astrovirus capsid protein inner core" evidence="5">
    <location>
        <begin position="8"/>
        <end position="231"/>
    </location>
</feature>
<feature type="region of interest" description="Disordered" evidence="4">
    <location>
        <begin position="581"/>
        <end position="607"/>
    </location>
</feature>
<protein>
    <submittedName>
        <fullName evidence="6">Capsid protein</fullName>
    </submittedName>
</protein>
<dbReference type="InterPro" id="IPR029053">
    <property type="entry name" value="Viral_coat"/>
</dbReference>
<proteinExistence type="predicted"/>
<feature type="compositionally biased region" description="Low complexity" evidence="4">
    <location>
        <begin position="638"/>
        <end position="653"/>
    </location>
</feature>
<dbReference type="EMBL" id="MG599882">
    <property type="protein sequence ID" value="AVM87139.1"/>
    <property type="molecule type" value="Genomic_RNA"/>
</dbReference>
<dbReference type="GO" id="GO:0019028">
    <property type="term" value="C:viral capsid"/>
    <property type="evidence" value="ECO:0007669"/>
    <property type="project" value="UniProtKB-KW"/>
</dbReference>
<sequence length="653" mass="72506">MEKTKRSNAMRPKSTKSATKSGSSRRRRPSRPKSEKDRSQDAQIKELKETVLGTIKRQETVTGTIYIGDINASDTQEWLSQALVPSNPALLGRKGGKNNPLLVKATQYAKYRIMRFQLKLVPLVPHESVMGATVCVSANHASGEVAGPIDYNQFLQRDHVEALLGQKVTFSPRFMKKWFAVDTATGPSQATQPGFVIVSTLGQAQSVYTKEKIATALWRVHVEYTYQFGNYQDNSGMKNLLDEKPSSAVLQTGDNNEVVMGFPKQQMSRTLIRAAQEQSRAAKVIWTLADVTATTLSTLFPEASPFLACGLWVLKAIFGGNQRHSRLSQDYQWFTVHENIDTAREDVPLVNPTAVEQHHPLDVNKGVADLAQFDTPLAIGGEIQERIITPSLPLRPEDLANGRWWPHNSSTPVERPGWVVNSILPGGYDMQGLQYQLSNADLPGGQTNAMAVKKQNGQWETQGSQIQYHRYNMVSSATFFVQVYFHPDGTTTVINICTSKQMNDLIKEFRNADYVEREPPRYLYFGSNAQRTSDTSPIAKNIKQMMITNTQGDFPGVYIRGSLPAAPLVWFEKIEDPFSTEYPAPGRGQPNHPFVMPEDGAPSSDELDGKFRAMLKLTPASCLIAVEHEFSDDDDSDTTSGSTTSTTESSDSE</sequence>
<name>A0A2P1GMV0_9VIRU</name>
<keyword evidence="3" id="KW-0946">Virion</keyword>
<organism evidence="6">
    <name type="scientific">Wenling banjofish astrovirus</name>
    <dbReference type="NCBI Taxonomy" id="2116415"/>
    <lineage>
        <taxon>Viruses</taxon>
        <taxon>Riboviria</taxon>
        <taxon>Orthornavirae</taxon>
        <taxon>Pisuviricota</taxon>
        <taxon>Stelpaviricetes</taxon>
        <taxon>Stellavirales</taxon>
        <taxon>Astroviridae</taxon>
    </lineage>
</organism>
<evidence type="ECO:0000256" key="3">
    <source>
        <dbReference type="ARBA" id="ARBA00022844"/>
    </source>
</evidence>
<dbReference type="InterPro" id="IPR004337">
    <property type="entry name" value="Astro_capsid_N"/>
</dbReference>